<dbReference type="Gene3D" id="3.40.190.290">
    <property type="match status" value="1"/>
</dbReference>
<keyword evidence="4" id="KW-0804">Transcription</keyword>
<evidence type="ECO:0000256" key="1">
    <source>
        <dbReference type="ARBA" id="ARBA00009437"/>
    </source>
</evidence>
<keyword evidence="7" id="KW-1185">Reference proteome</keyword>
<accession>A0ABU2CBM6</accession>
<dbReference type="SUPFAM" id="SSF46785">
    <property type="entry name" value="Winged helix' DNA-binding domain"/>
    <property type="match status" value="1"/>
</dbReference>
<evidence type="ECO:0000256" key="4">
    <source>
        <dbReference type="ARBA" id="ARBA00023163"/>
    </source>
</evidence>
<evidence type="ECO:0000256" key="2">
    <source>
        <dbReference type="ARBA" id="ARBA00023015"/>
    </source>
</evidence>
<dbReference type="InterPro" id="IPR000847">
    <property type="entry name" value="LysR_HTH_N"/>
</dbReference>
<keyword evidence="3 6" id="KW-0238">DNA-binding</keyword>
<organism evidence="6 7">
    <name type="scientific">Rhodoferax ferrireducens</name>
    <dbReference type="NCBI Taxonomy" id="192843"/>
    <lineage>
        <taxon>Bacteria</taxon>
        <taxon>Pseudomonadati</taxon>
        <taxon>Pseudomonadota</taxon>
        <taxon>Betaproteobacteria</taxon>
        <taxon>Burkholderiales</taxon>
        <taxon>Comamonadaceae</taxon>
        <taxon>Rhodoferax</taxon>
    </lineage>
</organism>
<reference evidence="6 7" key="1">
    <citation type="submission" date="2023-07" db="EMBL/GenBank/DDBJ databases">
        <title>Sorghum-associated microbial communities from plants grown in Nebraska, USA.</title>
        <authorList>
            <person name="Schachtman D."/>
        </authorList>
    </citation>
    <scope>NUCLEOTIDE SEQUENCE [LARGE SCALE GENOMIC DNA]</scope>
    <source>
        <strain evidence="6 7">BE313</strain>
    </source>
</reference>
<comment type="caution">
    <text evidence="6">The sequence shown here is derived from an EMBL/GenBank/DDBJ whole genome shotgun (WGS) entry which is preliminary data.</text>
</comment>
<dbReference type="PROSITE" id="PS50931">
    <property type="entry name" value="HTH_LYSR"/>
    <property type="match status" value="1"/>
</dbReference>
<evidence type="ECO:0000259" key="5">
    <source>
        <dbReference type="PROSITE" id="PS50931"/>
    </source>
</evidence>
<dbReference type="Gene3D" id="1.10.10.10">
    <property type="entry name" value="Winged helix-like DNA-binding domain superfamily/Winged helix DNA-binding domain"/>
    <property type="match status" value="1"/>
</dbReference>
<comment type="similarity">
    <text evidence="1">Belongs to the LysR transcriptional regulatory family.</text>
</comment>
<dbReference type="Proteomes" id="UP001180487">
    <property type="component" value="Unassembled WGS sequence"/>
</dbReference>
<feature type="domain" description="HTH lysR-type" evidence="5">
    <location>
        <begin position="1"/>
        <end position="58"/>
    </location>
</feature>
<evidence type="ECO:0000313" key="6">
    <source>
        <dbReference type="EMBL" id="MDR7378728.1"/>
    </source>
</evidence>
<dbReference type="PANTHER" id="PTHR30126">
    <property type="entry name" value="HTH-TYPE TRANSCRIPTIONAL REGULATOR"/>
    <property type="match status" value="1"/>
</dbReference>
<dbReference type="Pfam" id="PF00126">
    <property type="entry name" value="HTH_1"/>
    <property type="match status" value="1"/>
</dbReference>
<dbReference type="PANTHER" id="PTHR30126:SF2">
    <property type="entry name" value="HTH-TYPE TRANSCRIPTIONAL REGULATOR YJIE"/>
    <property type="match status" value="1"/>
</dbReference>
<proteinExistence type="inferred from homology"/>
<dbReference type="InterPro" id="IPR036388">
    <property type="entry name" value="WH-like_DNA-bd_sf"/>
</dbReference>
<dbReference type="Pfam" id="PF03466">
    <property type="entry name" value="LysR_substrate"/>
    <property type="match status" value="1"/>
</dbReference>
<dbReference type="InterPro" id="IPR036390">
    <property type="entry name" value="WH_DNA-bd_sf"/>
</dbReference>
<dbReference type="InterPro" id="IPR005119">
    <property type="entry name" value="LysR_subst-bd"/>
</dbReference>
<evidence type="ECO:0000256" key="3">
    <source>
        <dbReference type="ARBA" id="ARBA00023125"/>
    </source>
</evidence>
<dbReference type="RefSeq" id="WP_310375013.1">
    <property type="nucleotide sequence ID" value="NZ_JAVDXT010000003.1"/>
</dbReference>
<dbReference type="CDD" id="cd05466">
    <property type="entry name" value="PBP2_LTTR_substrate"/>
    <property type="match status" value="1"/>
</dbReference>
<gene>
    <name evidence="6" type="ORF">J2X19_003422</name>
</gene>
<dbReference type="PRINTS" id="PR00039">
    <property type="entry name" value="HTHLYSR"/>
</dbReference>
<sequence length="310" mass="33866">MNLSWLEDFQALAASGNFSRAAEQRHMTQPAFGRRIKALEEWLGVSLFDRSGHPVSLTETGQWFVSVAQDILQRVARVPEEARAVADASAASLRFAATHALSLTFLPTWLRSLESIAPIGPIQLVSDVALHCEALMQQGRAQFLLCHAHADVPGRLDPADFSSVRVGTDTLLPVCAPDTAGKPRYLLSHTGKTAVPLLAFSTESGLGRIVRALRGEALDKAHAEPVFTAHLATFLKSMALEGRGVAWLPLSLIEDELREGRLLHASQRSWWVEVEIHLFRRSSTEPAAAEAFWRVASGAQHKSNGVHHGL</sequence>
<protein>
    <submittedName>
        <fullName evidence="6">DNA-binding transcriptional LysR family regulator</fullName>
    </submittedName>
</protein>
<dbReference type="SUPFAM" id="SSF53850">
    <property type="entry name" value="Periplasmic binding protein-like II"/>
    <property type="match status" value="1"/>
</dbReference>
<name>A0ABU2CBM6_9BURK</name>
<dbReference type="GO" id="GO:0003677">
    <property type="term" value="F:DNA binding"/>
    <property type="evidence" value="ECO:0007669"/>
    <property type="project" value="UniProtKB-KW"/>
</dbReference>
<evidence type="ECO:0000313" key="7">
    <source>
        <dbReference type="Proteomes" id="UP001180487"/>
    </source>
</evidence>
<dbReference type="EMBL" id="JAVDXT010000003">
    <property type="protein sequence ID" value="MDR7378728.1"/>
    <property type="molecule type" value="Genomic_DNA"/>
</dbReference>
<keyword evidence="2" id="KW-0805">Transcription regulation</keyword>